<name>A0A4U0PZA4_9NEIS</name>
<organism evidence="1 2">
    <name type="scientific">Chitiniphilus eburneus</name>
    <dbReference type="NCBI Taxonomy" id="2571148"/>
    <lineage>
        <taxon>Bacteria</taxon>
        <taxon>Pseudomonadati</taxon>
        <taxon>Pseudomonadota</taxon>
        <taxon>Betaproteobacteria</taxon>
        <taxon>Neisseriales</taxon>
        <taxon>Chitinibacteraceae</taxon>
        <taxon>Chitiniphilus</taxon>
    </lineage>
</organism>
<keyword evidence="2" id="KW-1185">Reference proteome</keyword>
<evidence type="ECO:0000313" key="2">
    <source>
        <dbReference type="Proteomes" id="UP000310016"/>
    </source>
</evidence>
<reference evidence="1 2" key="1">
    <citation type="submission" date="2019-04" db="EMBL/GenBank/DDBJ databases">
        <title>Chitiniphilus eburnea sp. nov., a novel chitinolytic bacterium isolated from aquaculture sludge.</title>
        <authorList>
            <person name="Sheng M."/>
        </authorList>
    </citation>
    <scope>NUCLEOTIDE SEQUENCE [LARGE SCALE GENOMIC DNA]</scope>
    <source>
        <strain evidence="1 2">HX-2-15</strain>
    </source>
</reference>
<evidence type="ECO:0008006" key="3">
    <source>
        <dbReference type="Google" id="ProtNLM"/>
    </source>
</evidence>
<gene>
    <name evidence="1" type="ORF">FAZ21_12350</name>
</gene>
<accession>A0A4U0PZA4</accession>
<dbReference type="EMBL" id="SUMF01000013">
    <property type="protein sequence ID" value="TJZ73002.1"/>
    <property type="molecule type" value="Genomic_DNA"/>
</dbReference>
<comment type="caution">
    <text evidence="1">The sequence shown here is derived from an EMBL/GenBank/DDBJ whole genome shotgun (WGS) entry which is preliminary data.</text>
</comment>
<protein>
    <recommendedName>
        <fullName evidence="3">DUF1214 domain-containing protein</fullName>
    </recommendedName>
</protein>
<dbReference type="AlphaFoldDB" id="A0A4U0PZA4"/>
<sequence>MANGFLYSDLSGANTFKKQAVLMAVCGGLLCGVAQAEPVLATADQQALDARTINIDRRNVFPLLRAQASLAYVTAYGLALTSEASSRLGNALDELEVSAIQKAVNNDPQYPKVYWLNAPPREWFGLKVEGGRYSFDNPDNIYRTIPIDGGSSYVIQGRRFGSGPTDVTFSLIKNPNSQQTIAVLTGDQLVVKPDGSYTVTVDNQPANGRINHIQSTGEAVQLFVRNNLGDWNTETPDTLSVTRLGTPTRGPRSDADVVADTRTNLSESALFYGVGTLGVKTYINPLNTLAQPSTSDTLGTLVTQASSFGHFRLADDEALIATVNLGGARYFVFPVTDPWSVSVDPIRHQSSLNNKQAVPNADGSYTFVLSVADPGVTNWIDPVGLHEGTIMARWQNLPATTPATGGPAIATRVVKLRDLAAYLPTDTRYVTPAQRAQQLQERAAGYARRLATQ</sequence>
<dbReference type="RefSeq" id="WP_136773746.1">
    <property type="nucleotide sequence ID" value="NZ_CP156074.1"/>
</dbReference>
<dbReference type="OrthoDB" id="4667238at2"/>
<evidence type="ECO:0000313" key="1">
    <source>
        <dbReference type="EMBL" id="TJZ73002.1"/>
    </source>
</evidence>
<proteinExistence type="predicted"/>
<dbReference type="Proteomes" id="UP000310016">
    <property type="component" value="Unassembled WGS sequence"/>
</dbReference>